<protein>
    <submittedName>
        <fullName evidence="2">Membrane protein</fullName>
    </submittedName>
</protein>
<keyword evidence="3" id="KW-1185">Reference proteome</keyword>
<proteinExistence type="predicted"/>
<dbReference type="EMBL" id="AVPF01000020">
    <property type="protein sequence ID" value="KGX88294.1"/>
    <property type="molecule type" value="Genomic_DNA"/>
</dbReference>
<dbReference type="STRING" id="1385511.GCA_000425225_03021"/>
<dbReference type="RefSeq" id="WP_027446661.1">
    <property type="nucleotide sequence ID" value="NZ_AULJ01000038.1"/>
</dbReference>
<organism evidence="2 3">
    <name type="scientific">Pontibacillus marinus BH030004 = DSM 16465</name>
    <dbReference type="NCBI Taxonomy" id="1385511"/>
    <lineage>
        <taxon>Bacteria</taxon>
        <taxon>Bacillati</taxon>
        <taxon>Bacillota</taxon>
        <taxon>Bacilli</taxon>
        <taxon>Bacillales</taxon>
        <taxon>Bacillaceae</taxon>
        <taxon>Pontibacillus</taxon>
    </lineage>
</organism>
<dbReference type="Pfam" id="PF11196">
    <property type="entry name" value="DUF2834"/>
    <property type="match status" value="1"/>
</dbReference>
<dbReference type="AlphaFoldDB" id="A0A0A5G8B4"/>
<sequence>MRKVYFILAVIGAILPYYFFTSFLIEHGLDLNLIIKQLFANQISTFFAVDFLISCVVFWVFMFVETKKYQIKEWWICLILTLTVGLSMALPLFLFFRHPYIHEHQHNQ</sequence>
<dbReference type="OrthoDB" id="2619901at2"/>
<keyword evidence="1" id="KW-1133">Transmembrane helix</keyword>
<evidence type="ECO:0000313" key="3">
    <source>
        <dbReference type="Proteomes" id="UP000030403"/>
    </source>
</evidence>
<comment type="caution">
    <text evidence="2">The sequence shown here is derived from an EMBL/GenBank/DDBJ whole genome shotgun (WGS) entry which is preliminary data.</text>
</comment>
<reference evidence="2 3" key="1">
    <citation type="submission" date="2013-08" db="EMBL/GenBank/DDBJ databases">
        <authorList>
            <person name="Huang J."/>
            <person name="Wang G."/>
        </authorList>
    </citation>
    <scope>NUCLEOTIDE SEQUENCE [LARGE SCALE GENOMIC DNA]</scope>
    <source>
        <strain evidence="2 3">BH030004</strain>
    </source>
</reference>
<dbReference type="eggNOG" id="ENOG503307H">
    <property type="taxonomic scope" value="Bacteria"/>
</dbReference>
<dbReference type="InterPro" id="IPR021362">
    <property type="entry name" value="DUF2834"/>
</dbReference>
<feature type="transmembrane region" description="Helical" evidence="1">
    <location>
        <begin position="76"/>
        <end position="96"/>
    </location>
</feature>
<accession>A0A0A5G8B4</accession>
<evidence type="ECO:0000313" key="2">
    <source>
        <dbReference type="EMBL" id="KGX88294.1"/>
    </source>
</evidence>
<gene>
    <name evidence="2" type="ORF">N783_08550</name>
</gene>
<name>A0A0A5G8B4_9BACI</name>
<keyword evidence="1" id="KW-0472">Membrane</keyword>
<feature type="transmembrane region" description="Helical" evidence="1">
    <location>
        <begin position="45"/>
        <end position="64"/>
    </location>
</feature>
<keyword evidence="1" id="KW-0812">Transmembrane</keyword>
<feature type="transmembrane region" description="Helical" evidence="1">
    <location>
        <begin position="5"/>
        <end position="25"/>
    </location>
</feature>
<evidence type="ECO:0000256" key="1">
    <source>
        <dbReference type="SAM" id="Phobius"/>
    </source>
</evidence>
<dbReference type="Proteomes" id="UP000030403">
    <property type="component" value="Unassembled WGS sequence"/>
</dbReference>